<dbReference type="EMBL" id="BLLK01000046">
    <property type="protein sequence ID" value="GFH53012.1"/>
    <property type="molecule type" value="Genomic_DNA"/>
</dbReference>
<dbReference type="InterPro" id="IPR002470">
    <property type="entry name" value="Peptidase_S9A"/>
</dbReference>
<feature type="signal peptide" evidence="3">
    <location>
        <begin position="1"/>
        <end position="22"/>
    </location>
</feature>
<feature type="chain" id="PRO_5042273542" description="Prolyl endopeptidase" evidence="3">
    <location>
        <begin position="23"/>
        <end position="807"/>
    </location>
</feature>
<dbReference type="Gene3D" id="2.130.10.120">
    <property type="entry name" value="Prolyl oligopeptidase, N-terminal domain"/>
    <property type="match status" value="1"/>
</dbReference>
<evidence type="ECO:0000256" key="3">
    <source>
        <dbReference type="SAM" id="SignalP"/>
    </source>
</evidence>
<dbReference type="PANTHER" id="PTHR42881">
    <property type="entry name" value="PROLYL ENDOPEPTIDASE"/>
    <property type="match status" value="1"/>
</dbReference>
<evidence type="ECO:0000259" key="4">
    <source>
        <dbReference type="Pfam" id="PF00326"/>
    </source>
</evidence>
<dbReference type="Pfam" id="PF00326">
    <property type="entry name" value="Peptidase_S9"/>
    <property type="match status" value="1"/>
</dbReference>
<gene>
    <name evidence="5" type="ORF">CTEN210_09488</name>
</gene>
<keyword evidence="3" id="KW-0732">Signal</keyword>
<evidence type="ECO:0000256" key="1">
    <source>
        <dbReference type="ARBA" id="ARBA00005228"/>
    </source>
</evidence>
<dbReference type="SUPFAM" id="SSF53474">
    <property type="entry name" value="alpha/beta-Hydrolases"/>
    <property type="match status" value="1"/>
</dbReference>
<dbReference type="EC" id="3.4.21.-" evidence="2"/>
<dbReference type="Gene3D" id="3.40.50.1820">
    <property type="entry name" value="alpha/beta hydrolase"/>
    <property type="match status" value="1"/>
</dbReference>
<name>A0AAD3H726_9STRA</name>
<proteinExistence type="inferred from homology"/>
<dbReference type="PRINTS" id="PR00862">
    <property type="entry name" value="PROLIGOPTASE"/>
</dbReference>
<organism evidence="5 6">
    <name type="scientific">Chaetoceros tenuissimus</name>
    <dbReference type="NCBI Taxonomy" id="426638"/>
    <lineage>
        <taxon>Eukaryota</taxon>
        <taxon>Sar</taxon>
        <taxon>Stramenopiles</taxon>
        <taxon>Ochrophyta</taxon>
        <taxon>Bacillariophyta</taxon>
        <taxon>Coscinodiscophyceae</taxon>
        <taxon>Chaetocerotophycidae</taxon>
        <taxon>Chaetocerotales</taxon>
        <taxon>Chaetocerotaceae</taxon>
        <taxon>Chaetoceros</taxon>
    </lineage>
</organism>
<evidence type="ECO:0000256" key="2">
    <source>
        <dbReference type="RuleBase" id="RU368024"/>
    </source>
</evidence>
<comment type="similarity">
    <text evidence="1 2">Belongs to the peptidase S9A family.</text>
</comment>
<protein>
    <recommendedName>
        <fullName evidence="2">Prolyl endopeptidase</fullName>
        <ecNumber evidence="2">3.4.21.-</ecNumber>
    </recommendedName>
</protein>
<dbReference type="SUPFAM" id="SSF50993">
    <property type="entry name" value="Peptidase/esterase 'gauge' domain"/>
    <property type="match status" value="1"/>
</dbReference>
<dbReference type="InterPro" id="IPR051167">
    <property type="entry name" value="Prolyl_oligopep/macrocyclase"/>
</dbReference>
<keyword evidence="2" id="KW-0720">Serine protease</keyword>
<dbReference type="GO" id="GO:0004252">
    <property type="term" value="F:serine-type endopeptidase activity"/>
    <property type="evidence" value="ECO:0007669"/>
    <property type="project" value="UniProtKB-UniRule"/>
</dbReference>
<dbReference type="InterPro" id="IPR001375">
    <property type="entry name" value="Peptidase_S9_cat"/>
</dbReference>
<reference evidence="5 6" key="1">
    <citation type="journal article" date="2021" name="Sci. Rep.">
        <title>The genome of the diatom Chaetoceros tenuissimus carries an ancient integrated fragment of an extant virus.</title>
        <authorList>
            <person name="Hongo Y."/>
            <person name="Kimura K."/>
            <person name="Takaki Y."/>
            <person name="Yoshida Y."/>
            <person name="Baba S."/>
            <person name="Kobayashi G."/>
            <person name="Nagasaki K."/>
            <person name="Hano T."/>
            <person name="Tomaru Y."/>
        </authorList>
    </citation>
    <scope>NUCLEOTIDE SEQUENCE [LARGE SCALE GENOMIC DNA]</scope>
    <source>
        <strain evidence="5 6">NIES-3715</strain>
    </source>
</reference>
<dbReference type="GO" id="GO:0006508">
    <property type="term" value="P:proteolysis"/>
    <property type="evidence" value="ECO:0007669"/>
    <property type="project" value="UniProtKB-KW"/>
</dbReference>
<dbReference type="InterPro" id="IPR029058">
    <property type="entry name" value="AB_hydrolase_fold"/>
</dbReference>
<dbReference type="GO" id="GO:0005829">
    <property type="term" value="C:cytosol"/>
    <property type="evidence" value="ECO:0007669"/>
    <property type="project" value="TreeGrafter"/>
</dbReference>
<feature type="domain" description="Peptidase S9 prolyl oligopeptidase catalytic" evidence="4">
    <location>
        <begin position="593"/>
        <end position="802"/>
    </location>
</feature>
<evidence type="ECO:0000313" key="5">
    <source>
        <dbReference type="EMBL" id="GFH53012.1"/>
    </source>
</evidence>
<dbReference type="Proteomes" id="UP001054902">
    <property type="component" value="Unassembled WGS sequence"/>
</dbReference>
<dbReference type="PANTHER" id="PTHR42881:SF13">
    <property type="entry name" value="PROLYL ENDOPEPTIDASE"/>
    <property type="match status" value="1"/>
</dbReference>
<keyword evidence="2" id="KW-0645">Protease</keyword>
<comment type="caution">
    <text evidence="5">The sequence shown here is derived from an EMBL/GenBank/DDBJ whole genome shotgun (WGS) entry which is preliminary data.</text>
</comment>
<sequence length="807" mass="90515">MRVNSTALTLLVTTFNYCCSSAFTTGATRAALAFTSTTAFPYKQSIDTQRKFFQQMSTKAVEEDPYLWLEEVESEESLKFAKDANARCLEELGDPKTSGIGTYDKVLSVLESNDRIAYARKYGNDENGEPIMFNLWKDSKNPKGLWRKTSLTSYKTEEPEWETVLDIDELAEKDGISWVWKGSTPLSRKIDALSNGERVTRTLISLSRGGADATYLKEMDLLTESFVSEEDGGFTLPEAKTRASYKSRDVLYVGSDFGEGSLTDSGYPRVIKEWTRGTKIEDAPTVFEGEKTDVSVSAYMNDQRTRGGPIYEIRSRSLTFYTTKKYVRRVEYEHLLAADDPARNGIDDPEDFVQVDVQPDAGVSFVGKWIMISLRSDWQPVPDDKTYTSGSLLYTDADSFITKGRENCEFKAIFEPSDTTAYDGYSFTKNYFILSIIDNVKSKLEFFKLDDEGFHFVGGDKEAKIRACGTGAIDSTESDDIWLYTSGYTQPSSLSIGDASLIEKKESSKDPDKENESSDSYFVEKLKSLPSMYNSSDLEVHQKFATSEDGTKIPYFIIHKKDIKLDGKNPTLLYGYGGFEISLGPKYVSTVGVSWLERGGVYVEANIRGGGEYGPKWHQAGLKAKRHKCYEDFSAVGEHLIETGICTSDTLAARGGSNGGLLMGMMYCSRPDLFGAIHCAVPLLDMKRYHTLLAGASWMAEYGDPDTDDWDNFLHKYSPYHLIDEETPKYPPMLVTTSTRDDRVHPGHARKMVKKLWDLGKDKDWPVYYYENIEGGHGGAADAKQSAFMTALAYDFMWQTLTKNASV</sequence>
<evidence type="ECO:0000313" key="6">
    <source>
        <dbReference type="Proteomes" id="UP001054902"/>
    </source>
</evidence>
<keyword evidence="2" id="KW-0378">Hydrolase</keyword>
<keyword evidence="6" id="KW-1185">Reference proteome</keyword>
<dbReference type="AlphaFoldDB" id="A0AAD3H726"/>
<accession>A0AAD3H726</accession>
<dbReference type="GO" id="GO:0070012">
    <property type="term" value="F:oligopeptidase activity"/>
    <property type="evidence" value="ECO:0007669"/>
    <property type="project" value="TreeGrafter"/>
</dbReference>